<name>A0A1S1JA17_9FLAO</name>
<dbReference type="EMBL" id="MIKE01000011">
    <property type="protein sequence ID" value="OHT46414.1"/>
    <property type="molecule type" value="Genomic_DNA"/>
</dbReference>
<proteinExistence type="predicted"/>
<comment type="caution">
    <text evidence="1">The sequence shown here is derived from an EMBL/GenBank/DDBJ whole genome shotgun (WGS) entry which is preliminary data.</text>
</comment>
<evidence type="ECO:0000313" key="3">
    <source>
        <dbReference type="Proteomes" id="UP000180252"/>
    </source>
</evidence>
<reference evidence="2 4" key="3">
    <citation type="submission" date="2016-11" db="EMBL/GenBank/DDBJ databases">
        <title>Whole genomes of Flavobacteriaceae.</title>
        <authorList>
            <person name="Stine C."/>
            <person name="Li C."/>
            <person name="Tadesse D."/>
        </authorList>
    </citation>
    <scope>NUCLEOTIDE SEQUENCE [LARGE SCALE GENOMIC DNA]</scope>
    <source>
        <strain evidence="2 4">ATCC BAA-2541</strain>
    </source>
</reference>
<dbReference type="Proteomes" id="UP000198319">
    <property type="component" value="Unassembled WGS sequence"/>
</dbReference>
<reference evidence="3" key="2">
    <citation type="submission" date="2016-09" db="EMBL/GenBank/DDBJ databases">
        <authorList>
            <person name="Chen S."/>
            <person name="Walker E."/>
        </authorList>
    </citation>
    <scope>NUCLEOTIDE SEQUENCE [LARGE SCALE GENOMIC DNA]</scope>
    <source>
        <strain evidence="3">MSU</strain>
    </source>
</reference>
<evidence type="ECO:0000313" key="1">
    <source>
        <dbReference type="EMBL" id="OHT46414.1"/>
    </source>
</evidence>
<protein>
    <submittedName>
        <fullName evidence="1">Uncharacterized protein</fullName>
    </submittedName>
</protein>
<dbReference type="Proteomes" id="UP000180252">
    <property type="component" value="Unassembled WGS sequence"/>
</dbReference>
<keyword evidence="4" id="KW-1185">Reference proteome</keyword>
<accession>A0A1S1JA17</accession>
<dbReference type="AlphaFoldDB" id="A0A1S1JA17"/>
<dbReference type="OrthoDB" id="1370770at2"/>
<evidence type="ECO:0000313" key="2">
    <source>
        <dbReference type="EMBL" id="OXB22376.1"/>
    </source>
</evidence>
<sequence length="93" mass="10591">MSKESQSPKDQNNVVTAVAQFVSTLWMEGEFRDQPAYLTEIFEEILKTEIGDDLDLRTKMISCIKTSKMLAKALDPFTDQEIEKASIEMLNTN</sequence>
<reference evidence="1" key="1">
    <citation type="submission" date="2016-09" db="EMBL/GenBank/DDBJ databases">
        <authorList>
            <person name="Capua I."/>
            <person name="De Benedictis P."/>
            <person name="Joannis T."/>
            <person name="Lombin L.H."/>
            <person name="Cattoli G."/>
        </authorList>
    </citation>
    <scope>NUCLEOTIDE SEQUENCE [LARGE SCALE GENOMIC DNA]</scope>
    <source>
        <strain evidence="1">MSU</strain>
    </source>
</reference>
<dbReference type="RefSeq" id="WP_070906163.1">
    <property type="nucleotide sequence ID" value="NZ_MIKE01000011.1"/>
</dbReference>
<dbReference type="EMBL" id="MUHG01000002">
    <property type="protein sequence ID" value="OXB22376.1"/>
    <property type="molecule type" value="Genomic_DNA"/>
</dbReference>
<evidence type="ECO:0000313" key="4">
    <source>
        <dbReference type="Proteomes" id="UP000198319"/>
    </source>
</evidence>
<gene>
    <name evidence="2" type="ORF">B0A71_02645</name>
    <name evidence="1" type="ORF">BHE19_02600</name>
</gene>
<organism evidence="1 3">
    <name type="scientific">Flavobacterium tructae</name>
    <dbReference type="NCBI Taxonomy" id="1114873"/>
    <lineage>
        <taxon>Bacteria</taxon>
        <taxon>Pseudomonadati</taxon>
        <taxon>Bacteroidota</taxon>
        <taxon>Flavobacteriia</taxon>
        <taxon>Flavobacteriales</taxon>
        <taxon>Flavobacteriaceae</taxon>
        <taxon>Flavobacterium</taxon>
    </lineage>
</organism>